<reference evidence="11" key="1">
    <citation type="submission" date="2015-07" db="EMBL/GenBank/DDBJ databases">
        <title>Genome sequencing project for genomic taxonomy and phylogenomics of Bacillus-like bacteria.</title>
        <authorList>
            <person name="Liu B."/>
            <person name="Wang J."/>
            <person name="Zhu Y."/>
            <person name="Liu G."/>
            <person name="Chen Q."/>
            <person name="Chen Z."/>
            <person name="Lan J."/>
            <person name="Che J."/>
            <person name="Ge C."/>
            <person name="Shi H."/>
            <person name="Pan Z."/>
            <person name="Liu X."/>
        </authorList>
    </citation>
    <scope>NUCLEOTIDE SEQUENCE [LARGE SCALE GENOMIC DNA]</scope>
    <source>
        <strain evidence="11">DSM 9887</strain>
    </source>
</reference>
<dbReference type="FunFam" id="3.40.50.300:FF:000016">
    <property type="entry name" value="Oligopeptide ABC transporter ATP-binding component"/>
    <property type="match status" value="1"/>
</dbReference>
<sequence length="341" mass="37379">MNQTEKLLEVSGLRVVFKTHGGEVNAVRDVSFSLNKGETLAIVGESGCGKSVTARSVMRLIPEHIGKIAGGSIMFKGQDLAKLPEKEMRELRGREISMIFQDAMTSLNPTLSIGEQIMEGIIRHQKVAKSEARRQAIEILHLVGIANPESRLKQYLHQFSGGMRQRIMIAIALVCKPSILIADEPTTALDVTIQAQIIDLFKSIQQKTGVSIIIITHDLGVVAKIADRVNVMYAGKVVESGPVRDIFYNPQHPYTKGLLASMPRLDADREIPLSPIPGTPPDLFAPPIGCAFAARCDYALEVCRNYQPAESHLHSKHSVSCWLQDPRAKKMLAAMQAPTGT</sequence>
<gene>
    <name evidence="9" type="primary">dppD_3</name>
    <name evidence="10" type="ORF">ADS79_14385</name>
    <name evidence="9" type="ORF">BRE01_66400</name>
</gene>
<reference evidence="10" key="2">
    <citation type="submission" date="2015-07" db="EMBL/GenBank/DDBJ databases">
        <title>MeaNS - Measles Nucleotide Surveillance Program.</title>
        <authorList>
            <person name="Tran T."/>
            <person name="Druce J."/>
        </authorList>
    </citation>
    <scope>NUCLEOTIDE SEQUENCE</scope>
    <source>
        <strain evidence="10">DSM 9887</strain>
    </source>
</reference>
<keyword evidence="12" id="KW-1185">Reference proteome</keyword>
<protein>
    <submittedName>
        <fullName evidence="9">Dipeptide transport ATP-binding protein DppD</fullName>
    </submittedName>
    <submittedName>
        <fullName evidence="10">Peptide ABC transporter ATP-binding protein</fullName>
    </submittedName>
</protein>
<feature type="domain" description="ABC transporter" evidence="8">
    <location>
        <begin position="8"/>
        <end position="259"/>
    </location>
</feature>
<dbReference type="CDD" id="cd03257">
    <property type="entry name" value="ABC_NikE_OppD_transporters"/>
    <property type="match status" value="1"/>
</dbReference>
<dbReference type="SUPFAM" id="SSF52540">
    <property type="entry name" value="P-loop containing nucleoside triphosphate hydrolases"/>
    <property type="match status" value="1"/>
</dbReference>
<dbReference type="InterPro" id="IPR013563">
    <property type="entry name" value="Oligopep_ABC_C"/>
</dbReference>
<evidence type="ECO:0000313" key="11">
    <source>
        <dbReference type="Proteomes" id="UP000036834"/>
    </source>
</evidence>
<dbReference type="EMBL" id="LGIQ01000008">
    <property type="protein sequence ID" value="KNB72147.1"/>
    <property type="molecule type" value="Genomic_DNA"/>
</dbReference>
<dbReference type="InterPro" id="IPR027417">
    <property type="entry name" value="P-loop_NTPase"/>
</dbReference>
<dbReference type="GO" id="GO:0005524">
    <property type="term" value="F:ATP binding"/>
    <property type="evidence" value="ECO:0007669"/>
    <property type="project" value="UniProtKB-KW"/>
</dbReference>
<accession>A0A0K9YU23</accession>
<dbReference type="Gene3D" id="3.40.50.300">
    <property type="entry name" value="P-loop containing nucleotide triphosphate hydrolases"/>
    <property type="match status" value="1"/>
</dbReference>
<dbReference type="PROSITE" id="PS00211">
    <property type="entry name" value="ABC_TRANSPORTER_1"/>
    <property type="match status" value="1"/>
</dbReference>
<keyword evidence="5" id="KW-0547">Nucleotide-binding</keyword>
<dbReference type="PROSITE" id="PS50893">
    <property type="entry name" value="ABC_TRANSPORTER_2"/>
    <property type="match status" value="1"/>
</dbReference>
<dbReference type="InterPro" id="IPR050388">
    <property type="entry name" value="ABC_Ni/Peptide_Import"/>
</dbReference>
<evidence type="ECO:0000313" key="12">
    <source>
        <dbReference type="Proteomes" id="UP000319578"/>
    </source>
</evidence>
<keyword evidence="6 10" id="KW-0067">ATP-binding</keyword>
<dbReference type="InterPro" id="IPR003593">
    <property type="entry name" value="AAA+_ATPase"/>
</dbReference>
<dbReference type="Proteomes" id="UP000319578">
    <property type="component" value="Unassembled WGS sequence"/>
</dbReference>
<evidence type="ECO:0000313" key="10">
    <source>
        <dbReference type="EMBL" id="KNB72147.1"/>
    </source>
</evidence>
<dbReference type="STRING" id="54915.ADS79_14385"/>
<evidence type="ECO:0000256" key="2">
    <source>
        <dbReference type="ARBA" id="ARBA00005417"/>
    </source>
</evidence>
<evidence type="ECO:0000259" key="8">
    <source>
        <dbReference type="PROSITE" id="PS50893"/>
    </source>
</evidence>
<dbReference type="OrthoDB" id="9802264at2"/>
<name>A0A0K9YU23_9BACL</name>
<dbReference type="PANTHER" id="PTHR43297">
    <property type="entry name" value="OLIGOPEPTIDE TRANSPORT ATP-BINDING PROTEIN APPD"/>
    <property type="match status" value="1"/>
</dbReference>
<dbReference type="EMBL" id="BJON01000037">
    <property type="protein sequence ID" value="GED72938.1"/>
    <property type="molecule type" value="Genomic_DNA"/>
</dbReference>
<organism evidence="10 11">
    <name type="scientific">Brevibacillus reuszeri</name>
    <dbReference type="NCBI Taxonomy" id="54915"/>
    <lineage>
        <taxon>Bacteria</taxon>
        <taxon>Bacillati</taxon>
        <taxon>Bacillota</taxon>
        <taxon>Bacilli</taxon>
        <taxon>Bacillales</taxon>
        <taxon>Paenibacillaceae</taxon>
        <taxon>Brevibacillus</taxon>
    </lineage>
</organism>
<evidence type="ECO:0000313" key="9">
    <source>
        <dbReference type="EMBL" id="GED72938.1"/>
    </source>
</evidence>
<evidence type="ECO:0000256" key="5">
    <source>
        <dbReference type="ARBA" id="ARBA00022741"/>
    </source>
</evidence>
<keyword evidence="7" id="KW-0472">Membrane</keyword>
<evidence type="ECO:0000256" key="3">
    <source>
        <dbReference type="ARBA" id="ARBA00022448"/>
    </source>
</evidence>
<dbReference type="Pfam" id="PF00005">
    <property type="entry name" value="ABC_tran"/>
    <property type="match status" value="1"/>
</dbReference>
<dbReference type="SMART" id="SM00382">
    <property type="entry name" value="AAA"/>
    <property type="match status" value="1"/>
</dbReference>
<dbReference type="GO" id="GO:0015833">
    <property type="term" value="P:peptide transport"/>
    <property type="evidence" value="ECO:0007669"/>
    <property type="project" value="InterPro"/>
</dbReference>
<dbReference type="Proteomes" id="UP000036834">
    <property type="component" value="Unassembled WGS sequence"/>
</dbReference>
<dbReference type="GO" id="GO:0016887">
    <property type="term" value="F:ATP hydrolysis activity"/>
    <property type="evidence" value="ECO:0007669"/>
    <property type="project" value="InterPro"/>
</dbReference>
<comment type="subcellular location">
    <subcellularLocation>
        <location evidence="1">Cell membrane</location>
        <topology evidence="1">Peripheral membrane protein</topology>
    </subcellularLocation>
</comment>
<evidence type="ECO:0000256" key="7">
    <source>
        <dbReference type="ARBA" id="ARBA00023136"/>
    </source>
</evidence>
<keyword evidence="4" id="KW-1003">Cell membrane</keyword>
<dbReference type="Pfam" id="PF08352">
    <property type="entry name" value="oligo_HPY"/>
    <property type="match status" value="1"/>
</dbReference>
<comment type="similarity">
    <text evidence="2">Belongs to the ABC transporter superfamily.</text>
</comment>
<dbReference type="NCBIfam" id="TIGR01727">
    <property type="entry name" value="oligo_HPY"/>
    <property type="match status" value="1"/>
</dbReference>
<dbReference type="AlphaFoldDB" id="A0A0K9YU23"/>
<proteinExistence type="inferred from homology"/>
<keyword evidence="3" id="KW-0813">Transport</keyword>
<dbReference type="PATRIC" id="fig|54915.3.peg.247"/>
<evidence type="ECO:0000256" key="4">
    <source>
        <dbReference type="ARBA" id="ARBA00022475"/>
    </source>
</evidence>
<comment type="caution">
    <text evidence="10">The sequence shown here is derived from an EMBL/GenBank/DDBJ whole genome shotgun (WGS) entry which is preliminary data.</text>
</comment>
<dbReference type="RefSeq" id="WP_049739122.1">
    <property type="nucleotide sequence ID" value="NZ_BJON01000037.1"/>
</dbReference>
<dbReference type="GO" id="GO:0005886">
    <property type="term" value="C:plasma membrane"/>
    <property type="evidence" value="ECO:0007669"/>
    <property type="project" value="UniProtKB-SubCell"/>
</dbReference>
<reference evidence="9 12" key="3">
    <citation type="submission" date="2019-06" db="EMBL/GenBank/DDBJ databases">
        <title>Whole genome shotgun sequence of Brevibacillus reuszeri NBRC 15719.</title>
        <authorList>
            <person name="Hosoyama A."/>
            <person name="Uohara A."/>
            <person name="Ohji S."/>
            <person name="Ichikawa N."/>
        </authorList>
    </citation>
    <scope>NUCLEOTIDE SEQUENCE [LARGE SCALE GENOMIC DNA]</scope>
    <source>
        <strain evidence="9 12">NBRC 15719</strain>
    </source>
</reference>
<dbReference type="InterPro" id="IPR017871">
    <property type="entry name" value="ABC_transporter-like_CS"/>
</dbReference>
<evidence type="ECO:0000256" key="1">
    <source>
        <dbReference type="ARBA" id="ARBA00004202"/>
    </source>
</evidence>
<dbReference type="InterPro" id="IPR003439">
    <property type="entry name" value="ABC_transporter-like_ATP-bd"/>
</dbReference>
<evidence type="ECO:0000256" key="6">
    <source>
        <dbReference type="ARBA" id="ARBA00022840"/>
    </source>
</evidence>
<dbReference type="PANTHER" id="PTHR43297:SF2">
    <property type="entry name" value="DIPEPTIDE TRANSPORT ATP-BINDING PROTEIN DPPD"/>
    <property type="match status" value="1"/>
</dbReference>